<dbReference type="NCBIfam" id="NF003611">
    <property type="entry name" value="PRK05257.3-2"/>
    <property type="match status" value="1"/>
</dbReference>
<dbReference type="NCBIfam" id="NF003605">
    <property type="entry name" value="PRK05257.1-4"/>
    <property type="match status" value="1"/>
</dbReference>
<accession>A0A150WCF0</accession>
<sequence length="529" mass="59170">MKRLFLLLLCFSLLACSNNPPVEKSVDTILIGGGIMSATLGTLLKELDPKMSLEVFERLDAVAAESSAAMNNAGTGHSAFCELNYTPENTDGSINTKKAVDINESFEVSKQFWAYQVQQKVLPDPKIFINNVPHMSFVWGEDNVKYLRKRYDALQQEPLFRGMQYSENHDEIRQWIPLVMEGRDSTQRIAATRMDIGTDVNFGSLTKAFFEHMSTYADVKINLRHEVRDIKRNEDSTWNVIVKDLENNSYKAYKAKFVFIGAGGGALKLLQKSGIPEAKGYGGVSVGGEWLVTTNEALIERHQAKVYGKASVGSPPMSVPHLDTRVIDGKKALLFGPFATFSTKFLMNGSWWDLFKSLNASNIMPMIKAGLDNIPLTRYLIEQLLLSEDERIATLREYFPNAEKADWKLEIAGQRVQIVKKNEEKGGVLEFGTEIVGSEDGSIAALLGASPGASTAAPIMITLVERSFKGRMQTPEWQTKIKEIIPSYGKKLNSDLALLNRTREWSSKQLQLKFIKVKELPAEKKIVNR</sequence>
<evidence type="ECO:0000256" key="2">
    <source>
        <dbReference type="ARBA" id="ARBA00001974"/>
    </source>
</evidence>
<dbReference type="GO" id="GO:0047545">
    <property type="term" value="F:(S)-2-hydroxyglutarate dehydrogenase activity"/>
    <property type="evidence" value="ECO:0007669"/>
    <property type="project" value="TreeGrafter"/>
</dbReference>
<evidence type="ECO:0000256" key="1">
    <source>
        <dbReference type="ARBA" id="ARBA00001139"/>
    </source>
</evidence>
<dbReference type="Pfam" id="PF06039">
    <property type="entry name" value="Mqo"/>
    <property type="match status" value="1"/>
</dbReference>
<proteinExistence type="inferred from homology"/>
<dbReference type="UniPathway" id="UPA00223">
    <property type="reaction ID" value="UER01008"/>
</dbReference>
<feature type="signal peptide" evidence="10">
    <location>
        <begin position="1"/>
        <end position="17"/>
    </location>
</feature>
<dbReference type="NCBIfam" id="NF003603">
    <property type="entry name" value="PRK05257.1-1"/>
    <property type="match status" value="1"/>
</dbReference>
<dbReference type="GO" id="GO:0008924">
    <property type="term" value="F:L-malate dehydrogenase (quinone) activity"/>
    <property type="evidence" value="ECO:0007669"/>
    <property type="project" value="UniProtKB-UniRule"/>
</dbReference>
<organism evidence="11 12">
    <name type="scientific">Bdellovibrio bacteriovorus</name>
    <dbReference type="NCBI Taxonomy" id="959"/>
    <lineage>
        <taxon>Bacteria</taxon>
        <taxon>Pseudomonadati</taxon>
        <taxon>Bdellovibrionota</taxon>
        <taxon>Bdellovibrionia</taxon>
        <taxon>Bdellovibrionales</taxon>
        <taxon>Pseudobdellovibrionaceae</taxon>
        <taxon>Bdellovibrio</taxon>
    </lineage>
</organism>
<dbReference type="HAMAP" id="MF_00212">
    <property type="entry name" value="MQO"/>
    <property type="match status" value="1"/>
</dbReference>
<dbReference type="PROSITE" id="PS51257">
    <property type="entry name" value="PROKAR_LIPOPROTEIN"/>
    <property type="match status" value="1"/>
</dbReference>
<evidence type="ECO:0000313" key="12">
    <source>
        <dbReference type="Proteomes" id="UP000075391"/>
    </source>
</evidence>
<dbReference type="Proteomes" id="UP000075391">
    <property type="component" value="Unassembled WGS sequence"/>
</dbReference>
<evidence type="ECO:0000256" key="7">
    <source>
        <dbReference type="ARBA" id="ARBA00022827"/>
    </source>
</evidence>
<comment type="similarity">
    <text evidence="4 9">Belongs to the MQO family.</text>
</comment>
<comment type="catalytic activity">
    <reaction evidence="1 9">
        <text>(S)-malate + a quinone = a quinol + oxaloacetate</text>
        <dbReference type="Rhea" id="RHEA:46012"/>
        <dbReference type="ChEBI" id="CHEBI:15589"/>
        <dbReference type="ChEBI" id="CHEBI:16452"/>
        <dbReference type="ChEBI" id="CHEBI:24646"/>
        <dbReference type="ChEBI" id="CHEBI:132124"/>
        <dbReference type="EC" id="1.1.5.4"/>
    </reaction>
</comment>
<dbReference type="EMBL" id="LUKF01000019">
    <property type="protein sequence ID" value="KYG60579.1"/>
    <property type="molecule type" value="Genomic_DNA"/>
</dbReference>
<evidence type="ECO:0000313" key="11">
    <source>
        <dbReference type="EMBL" id="KYG60579.1"/>
    </source>
</evidence>
<dbReference type="PANTHER" id="PTHR43104">
    <property type="entry name" value="L-2-HYDROXYGLUTARATE DEHYDROGENASE, MITOCHONDRIAL"/>
    <property type="match status" value="1"/>
</dbReference>
<evidence type="ECO:0000256" key="4">
    <source>
        <dbReference type="ARBA" id="ARBA00006389"/>
    </source>
</evidence>
<evidence type="ECO:0000256" key="8">
    <source>
        <dbReference type="ARBA" id="ARBA00023002"/>
    </source>
</evidence>
<dbReference type="InterPro" id="IPR036188">
    <property type="entry name" value="FAD/NAD-bd_sf"/>
</dbReference>
<dbReference type="AlphaFoldDB" id="A0A150WCF0"/>
<feature type="chain" id="PRO_5007572518" description="Probable malate:quinone oxidoreductase" evidence="10">
    <location>
        <begin position="18"/>
        <end position="529"/>
    </location>
</feature>
<dbReference type="NCBIfam" id="NF009875">
    <property type="entry name" value="PRK13339.1"/>
    <property type="match status" value="1"/>
</dbReference>
<protein>
    <recommendedName>
        <fullName evidence="9">Probable malate:quinone oxidoreductase</fullName>
        <ecNumber evidence="9">1.1.5.4</ecNumber>
    </recommendedName>
    <alternativeName>
        <fullName evidence="9">MQO</fullName>
    </alternativeName>
    <alternativeName>
        <fullName evidence="9">Malate dehydrogenase [quinone]</fullName>
    </alternativeName>
</protein>
<dbReference type="OrthoDB" id="9763983at2"/>
<reference evidence="11 12" key="1">
    <citation type="submission" date="2016-03" db="EMBL/GenBank/DDBJ databases">
        <authorList>
            <person name="Ploux O."/>
        </authorList>
    </citation>
    <scope>NUCLEOTIDE SEQUENCE [LARGE SCALE GENOMIC DNA]</scope>
    <source>
        <strain evidence="11 12">BER2</strain>
    </source>
</reference>
<keyword evidence="10" id="KW-0732">Signal</keyword>
<dbReference type="RefSeq" id="WP_063244858.1">
    <property type="nucleotide sequence ID" value="NZ_CP168967.1"/>
</dbReference>
<evidence type="ECO:0000256" key="5">
    <source>
        <dbReference type="ARBA" id="ARBA00022532"/>
    </source>
</evidence>
<keyword evidence="7 9" id="KW-0274">FAD</keyword>
<evidence type="ECO:0000256" key="10">
    <source>
        <dbReference type="SAM" id="SignalP"/>
    </source>
</evidence>
<evidence type="ECO:0000256" key="9">
    <source>
        <dbReference type="HAMAP-Rule" id="MF_00212"/>
    </source>
</evidence>
<evidence type="ECO:0000256" key="6">
    <source>
        <dbReference type="ARBA" id="ARBA00022630"/>
    </source>
</evidence>
<keyword evidence="8 9" id="KW-0560">Oxidoreductase</keyword>
<evidence type="ECO:0000256" key="3">
    <source>
        <dbReference type="ARBA" id="ARBA00005012"/>
    </source>
</evidence>
<comment type="caution">
    <text evidence="11">The sequence shown here is derived from an EMBL/GenBank/DDBJ whole genome shotgun (WGS) entry which is preliminary data.</text>
</comment>
<name>A0A150WCF0_BDEBC</name>
<comment type="cofactor">
    <cofactor evidence="2 9">
        <name>FAD</name>
        <dbReference type="ChEBI" id="CHEBI:57692"/>
    </cofactor>
</comment>
<dbReference type="GO" id="GO:0006099">
    <property type="term" value="P:tricarboxylic acid cycle"/>
    <property type="evidence" value="ECO:0007669"/>
    <property type="project" value="UniProtKB-UniRule"/>
</dbReference>
<dbReference type="InterPro" id="IPR006231">
    <property type="entry name" value="MQO"/>
</dbReference>
<comment type="pathway">
    <text evidence="3 9">Carbohydrate metabolism; tricarboxylic acid cycle; oxaloacetate from (S)-malate (quinone route): step 1/1.</text>
</comment>
<dbReference type="PANTHER" id="PTHR43104:SF2">
    <property type="entry name" value="L-2-HYDROXYGLUTARATE DEHYDROGENASE, MITOCHONDRIAL"/>
    <property type="match status" value="1"/>
</dbReference>
<dbReference type="NCBIfam" id="NF003606">
    <property type="entry name" value="PRK05257.2-1"/>
    <property type="match status" value="1"/>
</dbReference>
<keyword evidence="6 9" id="KW-0285">Flavoprotein</keyword>
<dbReference type="SUPFAM" id="SSF51905">
    <property type="entry name" value="FAD/NAD(P)-binding domain"/>
    <property type="match status" value="1"/>
</dbReference>
<gene>
    <name evidence="9" type="primary">mqo</name>
    <name evidence="11" type="ORF">AZI85_11255</name>
</gene>
<keyword evidence="5 9" id="KW-0816">Tricarboxylic acid cycle</keyword>
<dbReference type="NCBIfam" id="TIGR01320">
    <property type="entry name" value="mal_quin_oxido"/>
    <property type="match status" value="1"/>
</dbReference>
<dbReference type="EC" id="1.1.5.4" evidence="9"/>